<dbReference type="EMBL" id="MU004427">
    <property type="protein sequence ID" value="KAF2651390.1"/>
    <property type="molecule type" value="Genomic_DNA"/>
</dbReference>
<feature type="region of interest" description="Disordered" evidence="1">
    <location>
        <begin position="299"/>
        <end position="360"/>
    </location>
</feature>
<reference evidence="3" key="1">
    <citation type="journal article" date="2020" name="Stud. Mycol.">
        <title>101 Dothideomycetes genomes: a test case for predicting lifestyles and emergence of pathogens.</title>
        <authorList>
            <person name="Haridas S."/>
            <person name="Albert R."/>
            <person name="Binder M."/>
            <person name="Bloem J."/>
            <person name="Labutti K."/>
            <person name="Salamov A."/>
            <person name="Andreopoulos B."/>
            <person name="Baker S."/>
            <person name="Barry K."/>
            <person name="Bills G."/>
            <person name="Bluhm B."/>
            <person name="Cannon C."/>
            <person name="Castanera R."/>
            <person name="Culley D."/>
            <person name="Daum C."/>
            <person name="Ezra D."/>
            <person name="Gonzalez J."/>
            <person name="Henrissat B."/>
            <person name="Kuo A."/>
            <person name="Liang C."/>
            <person name="Lipzen A."/>
            <person name="Lutzoni F."/>
            <person name="Magnuson J."/>
            <person name="Mondo S."/>
            <person name="Nolan M."/>
            <person name="Ohm R."/>
            <person name="Pangilinan J."/>
            <person name="Park H.-J."/>
            <person name="Ramirez L."/>
            <person name="Alfaro M."/>
            <person name="Sun H."/>
            <person name="Tritt A."/>
            <person name="Yoshinaga Y."/>
            <person name="Zwiers L.-H."/>
            <person name="Turgeon B."/>
            <person name="Goodwin S."/>
            <person name="Spatafora J."/>
            <person name="Crous P."/>
            <person name="Grigoriev I."/>
        </authorList>
    </citation>
    <scope>NUCLEOTIDE SEQUENCE</scope>
    <source>
        <strain evidence="3">CBS 122681</strain>
    </source>
</reference>
<dbReference type="PROSITE" id="PS00636">
    <property type="entry name" value="DNAJ_1"/>
    <property type="match status" value="1"/>
</dbReference>
<dbReference type="PANTHER" id="PTHR24074">
    <property type="entry name" value="CO-CHAPERONE PROTEIN DJLA"/>
    <property type="match status" value="1"/>
</dbReference>
<feature type="compositionally biased region" description="Basic and acidic residues" evidence="1">
    <location>
        <begin position="260"/>
        <end position="285"/>
    </location>
</feature>
<dbReference type="InterPro" id="IPR001623">
    <property type="entry name" value="DnaJ_domain"/>
</dbReference>
<gene>
    <name evidence="3" type="ORF">K491DRAFT_97915</name>
</gene>
<feature type="domain" description="J" evidence="2">
    <location>
        <begin position="5"/>
        <end position="75"/>
    </location>
</feature>
<feature type="compositionally biased region" description="Basic and acidic residues" evidence="1">
    <location>
        <begin position="300"/>
        <end position="345"/>
    </location>
</feature>
<dbReference type="Proteomes" id="UP000799324">
    <property type="component" value="Unassembled WGS sequence"/>
</dbReference>
<dbReference type="OrthoDB" id="442087at2759"/>
<dbReference type="Pfam" id="PF00226">
    <property type="entry name" value="DnaJ"/>
    <property type="match status" value="1"/>
</dbReference>
<dbReference type="InterPro" id="IPR018253">
    <property type="entry name" value="DnaJ_domain_CS"/>
</dbReference>
<dbReference type="PRINTS" id="PR00625">
    <property type="entry name" value="JDOMAIN"/>
</dbReference>
<keyword evidence="4" id="KW-1185">Reference proteome</keyword>
<feature type="compositionally biased region" description="Low complexity" evidence="1">
    <location>
        <begin position="100"/>
        <end position="116"/>
    </location>
</feature>
<accession>A0A6A6SUY0</accession>
<dbReference type="InterPro" id="IPR050817">
    <property type="entry name" value="DjlA_DnaK_co-chaperone"/>
</dbReference>
<name>A0A6A6SUY0_9PLEO</name>
<feature type="region of interest" description="Disordered" evidence="1">
    <location>
        <begin position="99"/>
        <end position="119"/>
    </location>
</feature>
<feature type="compositionally biased region" description="Low complexity" evidence="1">
    <location>
        <begin position="246"/>
        <end position="258"/>
    </location>
</feature>
<dbReference type="CDD" id="cd06257">
    <property type="entry name" value="DnaJ"/>
    <property type="match status" value="1"/>
</dbReference>
<dbReference type="SMART" id="SM00271">
    <property type="entry name" value="DnaJ"/>
    <property type="match status" value="1"/>
</dbReference>
<evidence type="ECO:0000256" key="1">
    <source>
        <dbReference type="SAM" id="MobiDB-lite"/>
    </source>
</evidence>
<sequence length="397" mass="43954">MEPATHYTTLGLIRSAPLPVIKASYKALVLIHHPDKTVHLSASERAQHAATFREIQEAYDVLTNASMKAAYDVELGRHGNKVNLERSTFHRAYSFSFRCSTTSTPTPSSTSSKPTPGAYARKPSYRTFSCSDSDRIPLRFQCQSKLIATRLTREDRRSEDSLMDDAALRYTLSCWKDIAAQQDVKDNALDAAFVQIMIHEYTQKVADREAEHEEWLKKMASPKKTPQPSSHSTSRTRSQAKTPTPAQSTKASQKASAKNRAQDQKAAEDASRAQARAAEKASKETLRQAQVEAKAAAVRAAKEKAMQLAAEEARKKQEQIRRVREKVAPKPKPKPETAPAEKSKEAGANGEPPKTSVKKECGTCGEEHASLAEWKKCSVRNWKERGGSSDEGFVTVV</sequence>
<evidence type="ECO:0000259" key="2">
    <source>
        <dbReference type="PROSITE" id="PS50076"/>
    </source>
</evidence>
<evidence type="ECO:0000313" key="3">
    <source>
        <dbReference type="EMBL" id="KAF2651390.1"/>
    </source>
</evidence>
<feature type="region of interest" description="Disordered" evidence="1">
    <location>
        <begin position="217"/>
        <end position="285"/>
    </location>
</feature>
<dbReference type="SUPFAM" id="SSF46565">
    <property type="entry name" value="Chaperone J-domain"/>
    <property type="match status" value="1"/>
</dbReference>
<feature type="compositionally biased region" description="Polar residues" evidence="1">
    <location>
        <begin position="224"/>
        <end position="245"/>
    </location>
</feature>
<proteinExistence type="predicted"/>
<evidence type="ECO:0000313" key="4">
    <source>
        <dbReference type="Proteomes" id="UP000799324"/>
    </source>
</evidence>
<organism evidence="3 4">
    <name type="scientific">Lophiostoma macrostomum CBS 122681</name>
    <dbReference type="NCBI Taxonomy" id="1314788"/>
    <lineage>
        <taxon>Eukaryota</taxon>
        <taxon>Fungi</taxon>
        <taxon>Dikarya</taxon>
        <taxon>Ascomycota</taxon>
        <taxon>Pezizomycotina</taxon>
        <taxon>Dothideomycetes</taxon>
        <taxon>Pleosporomycetidae</taxon>
        <taxon>Pleosporales</taxon>
        <taxon>Lophiostomataceae</taxon>
        <taxon>Lophiostoma</taxon>
    </lineage>
</organism>
<dbReference type="Gene3D" id="1.10.287.110">
    <property type="entry name" value="DnaJ domain"/>
    <property type="match status" value="1"/>
</dbReference>
<dbReference type="AlphaFoldDB" id="A0A6A6SUY0"/>
<protein>
    <submittedName>
        <fullName evidence="3">DnaJ-domain-containing protein</fullName>
    </submittedName>
</protein>
<dbReference type="InterPro" id="IPR036869">
    <property type="entry name" value="J_dom_sf"/>
</dbReference>
<dbReference type="PROSITE" id="PS50076">
    <property type="entry name" value="DNAJ_2"/>
    <property type="match status" value="1"/>
</dbReference>